<accession>A0A6G8F1G0</accession>
<organism evidence="1">
    <name type="scientific">uncultured Prevotella sp</name>
    <dbReference type="NCBI Taxonomy" id="159272"/>
    <lineage>
        <taxon>Bacteria</taxon>
        <taxon>Pseudomonadati</taxon>
        <taxon>Bacteroidota</taxon>
        <taxon>Bacteroidia</taxon>
        <taxon>Bacteroidales</taxon>
        <taxon>Prevotellaceae</taxon>
        <taxon>Prevotella</taxon>
        <taxon>environmental samples</taxon>
    </lineage>
</organism>
<proteinExistence type="predicted"/>
<gene>
    <name evidence="1" type="ORF">Prevot485_1310</name>
</gene>
<reference evidence="1" key="1">
    <citation type="journal article" date="2020" name="J. ISSAAS">
        <title>Lactobacilli and other gastrointestinal microbiota of Peromyscus leucopus, reservoir host for agents of Lyme disease and other zoonoses in North America.</title>
        <authorList>
            <person name="Milovic A."/>
            <person name="Bassam K."/>
            <person name="Shao H."/>
            <person name="Chatzistamou I."/>
            <person name="Tufts D.M."/>
            <person name="Diuk-Wasser M."/>
            <person name="Barbour A.G."/>
        </authorList>
    </citation>
    <scope>NUCLEOTIDE SEQUENCE</scope>
    <source>
        <strain evidence="1">LL70</strain>
    </source>
</reference>
<evidence type="ECO:0000313" key="1">
    <source>
        <dbReference type="EMBL" id="QIM10032.1"/>
    </source>
</evidence>
<protein>
    <recommendedName>
        <fullName evidence="2">AsmA-like C-terminal domain-containing protein</fullName>
    </recommendedName>
</protein>
<sequence>MILIGIAGAITSAYVQRWLRYKGVELLEAKLGTPVRIDGVDVSLMGREVVLYGIELEDRKQEKMLSIDTLGAKIGLLPLFDDKLTIKDLRCLGVTAFLYKERKDTAANYQFVIDALRNKKPADGDKDAGRKSSPLDLDVRTAVFDRVRLRWDVYSEPVKGGDTLDANHFCIENVHFRIEEIRRKHKDLTVSVSGLKGQEAKSKITLSAGNIGYRSIQDSNVAVNIERMQCSFGDKRIACVALSTTQCGNHLSLDRPMALRIDSMTYYRNNGKPHKRTGKPHRGWFDTGHIDAILNVSADMEYITKDSIKAKVTRMSAHDRASGLYIKEMTTLLSSVRDTITLRDMSLNLRQTAIKAQKAEVQLLKDKGGKTVDLLVKPFRLKANVCLRDISKPFAPVLSDFTTPLHLSVVTGGRLNNLTFSDIRIHTTDKRLRLTASGVMYDVMKRKELRLHFNNIHLDARGGIKEEIIRHFSKKIRMKMGQQIRRIGDIRYHGRMGVYFKREDFSGTLFTKHGNADFDFVIDNRTKYMTGSISTDSLGLGSVMGIKKLGSIKAGATYSFNVASKSKRPVKHNGRLPIGWMKARIDSARYKGVNIFNVSATVHSDGATATGEVLLPKKLFDISLMFRYTQTDSVQDLKLKPRLLRHKKTSGMQTGQKKWKDYMKEARQRVKARKRKGGKTKEA</sequence>
<name>A0A6G8F1G0_9BACT</name>
<dbReference type="EMBL" id="MN990733">
    <property type="protein sequence ID" value="QIM10032.1"/>
    <property type="molecule type" value="Genomic_DNA"/>
</dbReference>
<evidence type="ECO:0008006" key="2">
    <source>
        <dbReference type="Google" id="ProtNLM"/>
    </source>
</evidence>
<dbReference type="AlphaFoldDB" id="A0A6G8F1G0"/>